<feature type="signal peptide" evidence="2">
    <location>
        <begin position="1"/>
        <end position="26"/>
    </location>
</feature>
<dbReference type="InterPro" id="IPR007825">
    <property type="entry name" value="Major_OMP_Legionella"/>
</dbReference>
<reference evidence="3 4" key="1">
    <citation type="journal article" date="2012" name="Microbes Environ.">
        <title>Complete genome sequence of Bradyrhizobium sp. S23321: insights into symbiosis evolution in soil oligotrophs.</title>
        <authorList>
            <person name="Okubo T."/>
            <person name="Tsukui T."/>
            <person name="Maita H."/>
            <person name="Okamoto S."/>
            <person name="Oshima K."/>
            <person name="Fujisawa T."/>
            <person name="Saito A."/>
            <person name="Futamata H."/>
            <person name="Hattori R."/>
            <person name="Shimomura Y."/>
            <person name="Haruta S."/>
            <person name="Morimoto S."/>
            <person name="Wang Y."/>
            <person name="Sakai Y."/>
            <person name="Hattori M."/>
            <person name="Aizawa S."/>
            <person name="Nagashima K.V.P."/>
            <person name="Masuda S."/>
            <person name="Hattori T."/>
            <person name="Yamashita A."/>
            <person name="Bao Z."/>
            <person name="Hayatsu M."/>
            <person name="Kajiya-Kanegae H."/>
            <person name="Yoshinaga I."/>
            <person name="Sakamoto K."/>
            <person name="Toyota K."/>
            <person name="Nakao M."/>
            <person name="Kohara M."/>
            <person name="Anda M."/>
            <person name="Niwa R."/>
            <person name="Jung-Hwan P."/>
            <person name="Sameshima-Saito R."/>
            <person name="Tokuda S."/>
            <person name="Yamamoto S."/>
            <person name="Yamamoto S."/>
            <person name="Yokoyama T."/>
            <person name="Akutsu T."/>
            <person name="Nakamura Y."/>
            <person name="Nakahira-Yanaka Y."/>
            <person name="Takada Hoshino Y."/>
            <person name="Hirakawa H."/>
            <person name="Mitsui H."/>
            <person name="Terasawa K."/>
            <person name="Itakura M."/>
            <person name="Sato S."/>
            <person name="Ikeda-Ohtsubo W."/>
            <person name="Sakakura N."/>
            <person name="Kaminuma E."/>
            <person name="Minamisawa K."/>
        </authorList>
    </citation>
    <scope>NUCLEOTIDE SEQUENCE [LARGE SCALE GENOMIC DNA]</scope>
    <source>
        <strain evidence="3 4">S23321</strain>
    </source>
</reference>
<proteinExistence type="predicted"/>
<evidence type="ECO:0000313" key="4">
    <source>
        <dbReference type="Proteomes" id="UP000007886"/>
    </source>
</evidence>
<dbReference type="Proteomes" id="UP000007886">
    <property type="component" value="Chromosome"/>
</dbReference>
<organism evidence="3 4">
    <name type="scientific">Bradyrhizobium cosmicum</name>
    <dbReference type="NCBI Taxonomy" id="1404864"/>
    <lineage>
        <taxon>Bacteria</taxon>
        <taxon>Pseudomonadati</taxon>
        <taxon>Pseudomonadota</taxon>
        <taxon>Alphaproteobacteria</taxon>
        <taxon>Hyphomicrobiales</taxon>
        <taxon>Nitrobacteraceae</taxon>
        <taxon>Bradyrhizobium</taxon>
    </lineage>
</organism>
<dbReference type="Pfam" id="PF05150">
    <property type="entry name" value="Legionella_OMP"/>
    <property type="match status" value="1"/>
</dbReference>
<evidence type="ECO:0008006" key="5">
    <source>
        <dbReference type="Google" id="ProtNLM"/>
    </source>
</evidence>
<dbReference type="EMBL" id="AP012279">
    <property type="protein sequence ID" value="BAL74508.1"/>
    <property type="molecule type" value="Genomic_DNA"/>
</dbReference>
<dbReference type="KEGG" id="brs:S23_12900"/>
<evidence type="ECO:0000256" key="2">
    <source>
        <dbReference type="SAM" id="SignalP"/>
    </source>
</evidence>
<sequence>MKRVTKLALLACVGLSVAAAPRPALADKISERLDALERENAALRARLNRLETSKDTSKETSKETFGETARTARHQPRPADSTSGTVLVPVPRSAGQDSMAADLGYVGARRASAPRFEISGTASFLQPGAGNLEYGTLTNPLPVVTPHWRNQSLKPNFTPSFSFGARYIGDESKDIQLNWTHLRNTATDSFFASPTEMVGPPYLIGPESALYKNGSGSVKTAFDVVNLDAGYTFCADCSFQMRAFGGVSAARISQNLSGLFASPGGDASSGYTVNSLFTGAGPRVGIKGQFGIGDFQFIGEMAGAVLIGSAQSGMDFTTLSPAFGLSSQSISSPNATRVVPSIDGKLASAYTFAPTAYGLFKVEAGYKAAVYFDAVNSYALTQVPTSLTLPPIGIYLATQQHLQSNFTNHGPYVTASWAFY</sequence>
<feature type="chain" id="PRO_5042461515" description="Porin" evidence="2">
    <location>
        <begin position="27"/>
        <end position="420"/>
    </location>
</feature>
<feature type="compositionally biased region" description="Basic and acidic residues" evidence="1">
    <location>
        <begin position="48"/>
        <end position="65"/>
    </location>
</feature>
<dbReference type="AlphaFoldDB" id="A0AAI8MAQ7"/>
<keyword evidence="4" id="KW-1185">Reference proteome</keyword>
<gene>
    <name evidence="3" type="ORF">S23_12900</name>
</gene>
<name>A0AAI8MAQ7_9BRAD</name>
<evidence type="ECO:0000313" key="3">
    <source>
        <dbReference type="EMBL" id="BAL74508.1"/>
    </source>
</evidence>
<keyword evidence="2" id="KW-0732">Signal</keyword>
<evidence type="ECO:0000256" key="1">
    <source>
        <dbReference type="SAM" id="MobiDB-lite"/>
    </source>
</evidence>
<accession>A0AAI8MAQ7</accession>
<protein>
    <recommendedName>
        <fullName evidence="5">Porin</fullName>
    </recommendedName>
</protein>
<feature type="region of interest" description="Disordered" evidence="1">
    <location>
        <begin position="47"/>
        <end position="91"/>
    </location>
</feature>
<dbReference type="RefSeq" id="WP_014439908.1">
    <property type="nucleotide sequence ID" value="NC_017082.1"/>
</dbReference>